<proteinExistence type="predicted"/>
<accession>A0A5B7H296</accession>
<feature type="region of interest" description="Disordered" evidence="1">
    <location>
        <begin position="65"/>
        <end position="93"/>
    </location>
</feature>
<dbReference type="Proteomes" id="UP000324222">
    <property type="component" value="Unassembled WGS sequence"/>
</dbReference>
<name>A0A5B7H296_PORTR</name>
<organism evidence="2 3">
    <name type="scientific">Portunus trituberculatus</name>
    <name type="common">Swimming crab</name>
    <name type="synonym">Neptunus trituberculatus</name>
    <dbReference type="NCBI Taxonomy" id="210409"/>
    <lineage>
        <taxon>Eukaryota</taxon>
        <taxon>Metazoa</taxon>
        <taxon>Ecdysozoa</taxon>
        <taxon>Arthropoda</taxon>
        <taxon>Crustacea</taxon>
        <taxon>Multicrustacea</taxon>
        <taxon>Malacostraca</taxon>
        <taxon>Eumalacostraca</taxon>
        <taxon>Eucarida</taxon>
        <taxon>Decapoda</taxon>
        <taxon>Pleocyemata</taxon>
        <taxon>Brachyura</taxon>
        <taxon>Eubrachyura</taxon>
        <taxon>Portunoidea</taxon>
        <taxon>Portunidae</taxon>
        <taxon>Portuninae</taxon>
        <taxon>Portunus</taxon>
    </lineage>
</organism>
<evidence type="ECO:0000313" key="3">
    <source>
        <dbReference type="Proteomes" id="UP000324222"/>
    </source>
</evidence>
<protein>
    <submittedName>
        <fullName evidence="2">Uncharacterized protein</fullName>
    </submittedName>
</protein>
<evidence type="ECO:0000313" key="2">
    <source>
        <dbReference type="EMBL" id="MPC63986.1"/>
    </source>
</evidence>
<dbReference type="EMBL" id="VSRR010021495">
    <property type="protein sequence ID" value="MPC63986.1"/>
    <property type="molecule type" value="Genomic_DNA"/>
</dbReference>
<sequence>MASSDPLHGASVSFSEETRVVMNALLARIVQLLANLLASPASVPARKEELEALLRLETVSAISECGFQPPQTPRDPFPGALHPANPVHHHDGE</sequence>
<evidence type="ECO:0000256" key="1">
    <source>
        <dbReference type="SAM" id="MobiDB-lite"/>
    </source>
</evidence>
<reference evidence="2 3" key="1">
    <citation type="submission" date="2019-05" db="EMBL/GenBank/DDBJ databases">
        <title>Another draft genome of Portunus trituberculatus and its Hox gene families provides insights of decapod evolution.</title>
        <authorList>
            <person name="Jeong J.-H."/>
            <person name="Song I."/>
            <person name="Kim S."/>
            <person name="Choi T."/>
            <person name="Kim D."/>
            <person name="Ryu S."/>
            <person name="Kim W."/>
        </authorList>
    </citation>
    <scope>NUCLEOTIDE SEQUENCE [LARGE SCALE GENOMIC DNA]</scope>
    <source>
        <tissue evidence="2">Muscle</tissue>
    </source>
</reference>
<comment type="caution">
    <text evidence="2">The sequence shown here is derived from an EMBL/GenBank/DDBJ whole genome shotgun (WGS) entry which is preliminary data.</text>
</comment>
<dbReference type="AlphaFoldDB" id="A0A5B7H296"/>
<gene>
    <name evidence="2" type="ORF">E2C01_058094</name>
</gene>
<keyword evidence="3" id="KW-1185">Reference proteome</keyword>